<feature type="region of interest" description="Disordered" evidence="11">
    <location>
        <begin position="1032"/>
        <end position="1081"/>
    </location>
</feature>
<evidence type="ECO:0000256" key="8">
    <source>
        <dbReference type="ARBA" id="ARBA00047899"/>
    </source>
</evidence>
<name>A0A6A6C8G4_ZASCE</name>
<feature type="compositionally biased region" description="Low complexity" evidence="11">
    <location>
        <begin position="896"/>
        <end position="911"/>
    </location>
</feature>
<feature type="compositionally biased region" description="Polar residues" evidence="11">
    <location>
        <begin position="132"/>
        <end position="145"/>
    </location>
</feature>
<evidence type="ECO:0000256" key="9">
    <source>
        <dbReference type="ARBA" id="ARBA00048679"/>
    </source>
</evidence>
<dbReference type="OrthoDB" id="248923at2759"/>
<keyword evidence="5 10" id="KW-0547">Nucleotide-binding</keyword>
<dbReference type="GeneID" id="54571578"/>
<dbReference type="GO" id="GO:0005737">
    <property type="term" value="C:cytoplasm"/>
    <property type="evidence" value="ECO:0007669"/>
    <property type="project" value="TreeGrafter"/>
</dbReference>
<evidence type="ECO:0000256" key="11">
    <source>
        <dbReference type="SAM" id="MobiDB-lite"/>
    </source>
</evidence>
<dbReference type="Pfam" id="PF00069">
    <property type="entry name" value="Pkinase"/>
    <property type="match status" value="1"/>
</dbReference>
<dbReference type="EMBL" id="ML993616">
    <property type="protein sequence ID" value="KAF2161949.1"/>
    <property type="molecule type" value="Genomic_DNA"/>
</dbReference>
<feature type="compositionally biased region" description="Basic and acidic residues" evidence="11">
    <location>
        <begin position="156"/>
        <end position="198"/>
    </location>
</feature>
<gene>
    <name evidence="13" type="ORF">M409DRAFT_69459</name>
</gene>
<evidence type="ECO:0000256" key="1">
    <source>
        <dbReference type="ARBA" id="ARBA00008874"/>
    </source>
</evidence>
<feature type="compositionally biased region" description="Pro residues" evidence="11">
    <location>
        <begin position="694"/>
        <end position="707"/>
    </location>
</feature>
<sequence>MAGESMTDRGRKASDPPSDNDDNAPLIRSDTAPSSGGPSTNTSRKSSFSSLFKGFGSHRRTGSRKHRSPPHSAGDLYSRPRTPLSPGAIDRFFETPTPARSRSSSVLGSKHPSGRPRFHVRARSARSAVTFGPSQSVADSSSLQNPKKAARAAYPRPDRPNVLDKDDTNKLNKFWHLSEEQAREETANRARASAEHSARQPGLHLQLPSISEHPGDNVGSLPRSNMDNSLLTPGSRLLADQADKQRRVQDAKDMYATIVSNAERSDTPLPPYDFIELIGKGAFGRVYKCRDQRSGNLVAVKITKIEESEFDETVRDFQKEVSILQQLKSNNVKNVNVIHDAFDLHSQLWIVADYCTGGSVRTLMRAWEKNGKAQGLPDHFIIPIARELAIALKGMHAMHVIHRDIKGANVYITEDGALQLGDFGVVGVIDDANSKRKTVIGTPHYMPREMIEQIDGEDGDVKQGYGTEVDIWAYGCTILEMATGLPPMYNIPQHNIAQNMETKGAPRLEGTEHSTELCDFVAFCLQLDPKARPTADAILKHPLIANTSKQYPTSSLVKLIEKFKIWEHGGGSRSSLWVAGPSDAARGITGDNEDEQPSNNDDFDDWNFSTSDDFDKRFSQMPRIQDGDLSYLQAPEGAGLPPGLPPLNTQNISVAERIKREHSELSANRGERSLARVFNTNDDAGYQLTSPPMEETPPPPEPSPPSDLPLRNFTSNAPTRESMIEIDLNEADVNETATSTFALHMDAINENTIKPAQRKAGFDEEDDDDFQYGQQEDTSKRDTMAWTFPSAAAPAAPQPKRGTMDWTFSTAEAAQPEEPSMSTTAGGGDDLLPGFRANLNRTATEPIGHFRGFSHDGGSSAASPNRDSVASMIDLDMGMVDPPRHLEDPAEIVRPSTASSAAGSTMTDMTSGNPFDLEEDPIQNEIDRNRFSYHKQWQSEGGRGNRNSHKTMQMHARGSSLASNESGAENNHMATSNGSLGEPMAPSAVFDNGLSLEQDDANQWPNFSTFDSFDASPSYLPTLSDVQRMNETSFGNDRNLRANGTSTRSREPSSEPPGPEVDFPDIVPPDPNALHEDADPRLLEDEFGHVLADLATALTGVEHSLRQYANVDDLDEDEPASDIESGFESNKETLTEDEGNADSPDLTVRSRS</sequence>
<feature type="compositionally biased region" description="Polar residues" evidence="11">
    <location>
        <begin position="98"/>
        <end position="107"/>
    </location>
</feature>
<evidence type="ECO:0000256" key="10">
    <source>
        <dbReference type="PROSITE-ProRule" id="PRU10141"/>
    </source>
</evidence>
<feature type="region of interest" description="Disordered" evidence="11">
    <location>
        <begin position="760"/>
        <end position="781"/>
    </location>
</feature>
<feature type="domain" description="Protein kinase" evidence="12">
    <location>
        <begin position="272"/>
        <end position="544"/>
    </location>
</feature>
<comment type="similarity">
    <text evidence="1">Belongs to the protein kinase superfamily. STE Ser/Thr protein kinase family. STE20 subfamily.</text>
</comment>
<feature type="compositionally biased region" description="Basic residues" evidence="11">
    <location>
        <begin position="112"/>
        <end position="124"/>
    </location>
</feature>
<dbReference type="PROSITE" id="PS50011">
    <property type="entry name" value="PROTEIN_KINASE_DOM"/>
    <property type="match status" value="1"/>
</dbReference>
<feature type="region of interest" description="Disordered" evidence="11">
    <location>
        <begin position="1109"/>
        <end position="1152"/>
    </location>
</feature>
<dbReference type="InterPro" id="IPR011009">
    <property type="entry name" value="Kinase-like_dom_sf"/>
</dbReference>
<feature type="compositionally biased region" description="Low complexity" evidence="11">
    <location>
        <begin position="39"/>
        <end position="55"/>
    </location>
</feature>
<keyword evidence="4" id="KW-0808">Transferase</keyword>
<dbReference type="PANTHER" id="PTHR48012">
    <property type="entry name" value="STERILE20-LIKE KINASE, ISOFORM B-RELATED"/>
    <property type="match status" value="1"/>
</dbReference>
<comment type="catalytic activity">
    <reaction evidence="9">
        <text>L-seryl-[protein] + ATP = O-phospho-L-seryl-[protein] + ADP + H(+)</text>
        <dbReference type="Rhea" id="RHEA:17989"/>
        <dbReference type="Rhea" id="RHEA-COMP:9863"/>
        <dbReference type="Rhea" id="RHEA-COMP:11604"/>
        <dbReference type="ChEBI" id="CHEBI:15378"/>
        <dbReference type="ChEBI" id="CHEBI:29999"/>
        <dbReference type="ChEBI" id="CHEBI:30616"/>
        <dbReference type="ChEBI" id="CHEBI:83421"/>
        <dbReference type="ChEBI" id="CHEBI:456216"/>
        <dbReference type="EC" id="2.7.11.1"/>
    </reaction>
</comment>
<dbReference type="AlphaFoldDB" id="A0A6A6C8G4"/>
<evidence type="ECO:0000259" key="12">
    <source>
        <dbReference type="PROSITE" id="PS50011"/>
    </source>
</evidence>
<keyword evidence="7 10" id="KW-0067">ATP-binding</keyword>
<evidence type="ECO:0000313" key="13">
    <source>
        <dbReference type="EMBL" id="KAF2161949.1"/>
    </source>
</evidence>
<dbReference type="InterPro" id="IPR017441">
    <property type="entry name" value="Protein_kinase_ATP_BS"/>
</dbReference>
<keyword evidence="3" id="KW-0723">Serine/threonine-protein kinase</keyword>
<feature type="compositionally biased region" description="Acidic residues" evidence="11">
    <location>
        <begin position="1112"/>
        <end position="1121"/>
    </location>
</feature>
<dbReference type="Proteomes" id="UP000799537">
    <property type="component" value="Unassembled WGS sequence"/>
</dbReference>
<feature type="compositionally biased region" description="Polar residues" evidence="11">
    <location>
        <begin position="960"/>
        <end position="979"/>
    </location>
</feature>
<feature type="region of interest" description="Disordered" evidence="11">
    <location>
        <begin position="878"/>
        <end position="919"/>
    </location>
</feature>
<dbReference type="Gene3D" id="1.10.510.10">
    <property type="entry name" value="Transferase(Phosphotransferase) domain 1"/>
    <property type="match status" value="1"/>
</dbReference>
<feature type="region of interest" description="Disordered" evidence="11">
    <location>
        <begin position="577"/>
        <end position="608"/>
    </location>
</feature>
<organism evidence="13 14">
    <name type="scientific">Zasmidium cellare ATCC 36951</name>
    <dbReference type="NCBI Taxonomy" id="1080233"/>
    <lineage>
        <taxon>Eukaryota</taxon>
        <taxon>Fungi</taxon>
        <taxon>Dikarya</taxon>
        <taxon>Ascomycota</taxon>
        <taxon>Pezizomycotina</taxon>
        <taxon>Dothideomycetes</taxon>
        <taxon>Dothideomycetidae</taxon>
        <taxon>Mycosphaerellales</taxon>
        <taxon>Mycosphaerellaceae</taxon>
        <taxon>Zasmidium</taxon>
    </lineage>
</organism>
<accession>A0A6A6C8G4</accession>
<dbReference type="PROSITE" id="PS00107">
    <property type="entry name" value="PROTEIN_KINASE_ATP"/>
    <property type="match status" value="1"/>
</dbReference>
<feature type="region of interest" description="Disordered" evidence="11">
    <location>
        <begin position="1"/>
        <end position="222"/>
    </location>
</feature>
<feature type="binding site" evidence="10">
    <location>
        <position position="301"/>
    </location>
    <ligand>
        <name>ATP</name>
        <dbReference type="ChEBI" id="CHEBI:30616"/>
    </ligand>
</feature>
<dbReference type="RefSeq" id="XP_033662838.1">
    <property type="nucleotide sequence ID" value="XM_033818306.1"/>
</dbReference>
<dbReference type="InterPro" id="IPR050629">
    <property type="entry name" value="STE20/SPS1-PAK"/>
</dbReference>
<feature type="compositionally biased region" description="Basic residues" evidence="11">
    <location>
        <begin position="56"/>
        <end position="69"/>
    </location>
</feature>
<reference evidence="13" key="1">
    <citation type="journal article" date="2020" name="Stud. Mycol.">
        <title>101 Dothideomycetes genomes: a test case for predicting lifestyles and emergence of pathogens.</title>
        <authorList>
            <person name="Haridas S."/>
            <person name="Albert R."/>
            <person name="Binder M."/>
            <person name="Bloem J."/>
            <person name="Labutti K."/>
            <person name="Salamov A."/>
            <person name="Andreopoulos B."/>
            <person name="Baker S."/>
            <person name="Barry K."/>
            <person name="Bills G."/>
            <person name="Bluhm B."/>
            <person name="Cannon C."/>
            <person name="Castanera R."/>
            <person name="Culley D."/>
            <person name="Daum C."/>
            <person name="Ezra D."/>
            <person name="Gonzalez J."/>
            <person name="Henrissat B."/>
            <person name="Kuo A."/>
            <person name="Liang C."/>
            <person name="Lipzen A."/>
            <person name="Lutzoni F."/>
            <person name="Magnuson J."/>
            <person name="Mondo S."/>
            <person name="Nolan M."/>
            <person name="Ohm R."/>
            <person name="Pangilinan J."/>
            <person name="Park H.-J."/>
            <person name="Ramirez L."/>
            <person name="Alfaro M."/>
            <person name="Sun H."/>
            <person name="Tritt A."/>
            <person name="Yoshinaga Y."/>
            <person name="Zwiers L.-H."/>
            <person name="Turgeon B."/>
            <person name="Goodwin S."/>
            <person name="Spatafora J."/>
            <person name="Crous P."/>
            <person name="Grigoriev I."/>
        </authorList>
    </citation>
    <scope>NUCLEOTIDE SEQUENCE</scope>
    <source>
        <strain evidence="13">ATCC 36951</strain>
    </source>
</reference>
<dbReference type="PANTHER" id="PTHR48012:SF10">
    <property type="entry name" value="FI20177P1"/>
    <property type="match status" value="1"/>
</dbReference>
<dbReference type="GO" id="GO:0005524">
    <property type="term" value="F:ATP binding"/>
    <property type="evidence" value="ECO:0007669"/>
    <property type="project" value="UniProtKB-UniRule"/>
</dbReference>
<evidence type="ECO:0000256" key="3">
    <source>
        <dbReference type="ARBA" id="ARBA00022527"/>
    </source>
</evidence>
<dbReference type="InterPro" id="IPR008271">
    <property type="entry name" value="Ser/Thr_kinase_AS"/>
</dbReference>
<comment type="catalytic activity">
    <reaction evidence="8">
        <text>L-threonyl-[protein] + ATP = O-phospho-L-threonyl-[protein] + ADP + H(+)</text>
        <dbReference type="Rhea" id="RHEA:46608"/>
        <dbReference type="Rhea" id="RHEA-COMP:11060"/>
        <dbReference type="Rhea" id="RHEA-COMP:11605"/>
        <dbReference type="ChEBI" id="CHEBI:15378"/>
        <dbReference type="ChEBI" id="CHEBI:30013"/>
        <dbReference type="ChEBI" id="CHEBI:30616"/>
        <dbReference type="ChEBI" id="CHEBI:61977"/>
        <dbReference type="ChEBI" id="CHEBI:456216"/>
        <dbReference type="EC" id="2.7.11.1"/>
    </reaction>
</comment>
<proteinExistence type="inferred from homology"/>
<evidence type="ECO:0000256" key="6">
    <source>
        <dbReference type="ARBA" id="ARBA00022777"/>
    </source>
</evidence>
<feature type="region of interest" description="Disordered" evidence="11">
    <location>
        <begin position="682"/>
        <end position="715"/>
    </location>
</feature>
<evidence type="ECO:0000256" key="7">
    <source>
        <dbReference type="ARBA" id="ARBA00022840"/>
    </source>
</evidence>
<feature type="compositionally biased region" description="Basic and acidic residues" evidence="11">
    <location>
        <begin position="1"/>
        <end position="14"/>
    </location>
</feature>
<evidence type="ECO:0000256" key="4">
    <source>
        <dbReference type="ARBA" id="ARBA00022679"/>
    </source>
</evidence>
<evidence type="ECO:0000313" key="14">
    <source>
        <dbReference type="Proteomes" id="UP000799537"/>
    </source>
</evidence>
<dbReference type="PROSITE" id="PS00108">
    <property type="entry name" value="PROTEIN_KINASE_ST"/>
    <property type="match status" value="1"/>
</dbReference>
<dbReference type="SMART" id="SM00220">
    <property type="entry name" value="S_TKc"/>
    <property type="match status" value="1"/>
</dbReference>
<keyword evidence="14" id="KW-1185">Reference proteome</keyword>
<dbReference type="EC" id="2.7.11.1" evidence="2"/>
<evidence type="ECO:0000256" key="2">
    <source>
        <dbReference type="ARBA" id="ARBA00012513"/>
    </source>
</evidence>
<protein>
    <recommendedName>
        <fullName evidence="2">non-specific serine/threonine protein kinase</fullName>
        <ecNumber evidence="2">2.7.11.1</ecNumber>
    </recommendedName>
</protein>
<dbReference type="SUPFAM" id="SSF56112">
    <property type="entry name" value="Protein kinase-like (PK-like)"/>
    <property type="match status" value="1"/>
</dbReference>
<feature type="region of interest" description="Disordered" evidence="11">
    <location>
        <begin position="936"/>
        <end position="981"/>
    </location>
</feature>
<evidence type="ECO:0000256" key="5">
    <source>
        <dbReference type="ARBA" id="ARBA00022741"/>
    </source>
</evidence>
<feature type="compositionally biased region" description="Acidic residues" evidence="11">
    <location>
        <begin position="591"/>
        <end position="605"/>
    </location>
</feature>
<dbReference type="InterPro" id="IPR000719">
    <property type="entry name" value="Prot_kinase_dom"/>
</dbReference>
<dbReference type="GO" id="GO:0004674">
    <property type="term" value="F:protein serine/threonine kinase activity"/>
    <property type="evidence" value="ECO:0007669"/>
    <property type="project" value="UniProtKB-KW"/>
</dbReference>
<keyword evidence="6" id="KW-0418">Kinase</keyword>